<organism evidence="2 3">
    <name type="scientific">Knipowitschia caucasica</name>
    <name type="common">Caucasian dwarf goby</name>
    <name type="synonym">Pomatoschistus caucasicus</name>
    <dbReference type="NCBI Taxonomy" id="637954"/>
    <lineage>
        <taxon>Eukaryota</taxon>
        <taxon>Metazoa</taxon>
        <taxon>Chordata</taxon>
        <taxon>Craniata</taxon>
        <taxon>Vertebrata</taxon>
        <taxon>Euteleostomi</taxon>
        <taxon>Actinopterygii</taxon>
        <taxon>Neopterygii</taxon>
        <taxon>Teleostei</taxon>
        <taxon>Neoteleostei</taxon>
        <taxon>Acanthomorphata</taxon>
        <taxon>Gobiaria</taxon>
        <taxon>Gobiiformes</taxon>
        <taxon>Gobioidei</taxon>
        <taxon>Gobiidae</taxon>
        <taxon>Gobiinae</taxon>
        <taxon>Knipowitschia</taxon>
    </lineage>
</organism>
<protein>
    <submittedName>
        <fullName evidence="2">Uncharacterized protein</fullName>
    </submittedName>
</protein>
<dbReference type="Proteomes" id="UP001497482">
    <property type="component" value="Chromosome 18"/>
</dbReference>
<evidence type="ECO:0000313" key="2">
    <source>
        <dbReference type="EMBL" id="CAL1589288.1"/>
    </source>
</evidence>
<feature type="region of interest" description="Disordered" evidence="1">
    <location>
        <begin position="1"/>
        <end position="41"/>
    </location>
</feature>
<name>A0AAV2KH44_KNICA</name>
<accession>A0AAV2KH44</accession>
<dbReference type="EMBL" id="OZ035840">
    <property type="protein sequence ID" value="CAL1589288.1"/>
    <property type="molecule type" value="Genomic_DNA"/>
</dbReference>
<evidence type="ECO:0000313" key="3">
    <source>
        <dbReference type="Proteomes" id="UP001497482"/>
    </source>
</evidence>
<gene>
    <name evidence="2" type="ORF">KC01_LOCUS18925</name>
</gene>
<evidence type="ECO:0000256" key="1">
    <source>
        <dbReference type="SAM" id="MobiDB-lite"/>
    </source>
</evidence>
<feature type="compositionally biased region" description="Basic and acidic residues" evidence="1">
    <location>
        <begin position="18"/>
        <end position="30"/>
    </location>
</feature>
<keyword evidence="3" id="KW-1185">Reference proteome</keyword>
<feature type="compositionally biased region" description="Basic and acidic residues" evidence="1">
    <location>
        <begin position="1"/>
        <end position="10"/>
    </location>
</feature>
<reference evidence="2 3" key="1">
    <citation type="submission" date="2024-04" db="EMBL/GenBank/DDBJ databases">
        <authorList>
            <person name="Waldvogel A.-M."/>
            <person name="Schoenle A."/>
        </authorList>
    </citation>
    <scope>NUCLEOTIDE SEQUENCE [LARGE SCALE GENOMIC DNA]</scope>
</reference>
<sequence>MKDVVLKRSSEGGGGSQRAEEGLRGRRRFSEGGGGSQRAEEVLRGRRRFSGVSRGSRRQKLSLRLTAILKVAPLEEVPPAVVGPNLKSQS</sequence>
<proteinExistence type="predicted"/>
<dbReference type="AlphaFoldDB" id="A0AAV2KH44"/>